<dbReference type="AlphaFoldDB" id="A0A7W9PGZ9"/>
<proteinExistence type="predicted"/>
<organism evidence="2 3">
    <name type="scientific">Nocardia transvalensis</name>
    <dbReference type="NCBI Taxonomy" id="37333"/>
    <lineage>
        <taxon>Bacteria</taxon>
        <taxon>Bacillati</taxon>
        <taxon>Actinomycetota</taxon>
        <taxon>Actinomycetes</taxon>
        <taxon>Mycobacteriales</taxon>
        <taxon>Nocardiaceae</taxon>
        <taxon>Nocardia</taxon>
    </lineage>
</organism>
<dbReference type="EMBL" id="JACHIT010000002">
    <property type="protein sequence ID" value="MBB5916016.1"/>
    <property type="molecule type" value="Genomic_DNA"/>
</dbReference>
<keyword evidence="3" id="KW-1185">Reference proteome</keyword>
<dbReference type="Gene3D" id="2.30.110.10">
    <property type="entry name" value="Electron Transport, Fmn-binding Protein, Chain A"/>
    <property type="match status" value="1"/>
</dbReference>
<dbReference type="InterPro" id="IPR012349">
    <property type="entry name" value="Split_barrel_FMN-bd"/>
</dbReference>
<protein>
    <submittedName>
        <fullName evidence="2">Nitroimidazol reductase NimA-like FMN-containing flavoprotein (Pyridoxamine 5'-phosphate oxidase superfamily)</fullName>
    </submittedName>
</protein>
<reference evidence="2 3" key="1">
    <citation type="submission" date="2020-08" db="EMBL/GenBank/DDBJ databases">
        <title>Sequencing the genomes of 1000 actinobacteria strains.</title>
        <authorList>
            <person name="Klenk H.-P."/>
        </authorList>
    </citation>
    <scope>NUCLEOTIDE SEQUENCE [LARGE SCALE GENOMIC DNA]</scope>
    <source>
        <strain evidence="2 3">DSM 43582</strain>
    </source>
</reference>
<feature type="compositionally biased region" description="Pro residues" evidence="1">
    <location>
        <begin position="178"/>
        <end position="190"/>
    </location>
</feature>
<dbReference type="SUPFAM" id="SSF50475">
    <property type="entry name" value="FMN-binding split barrel"/>
    <property type="match status" value="1"/>
</dbReference>
<evidence type="ECO:0000256" key="1">
    <source>
        <dbReference type="SAM" id="MobiDB-lite"/>
    </source>
</evidence>
<evidence type="ECO:0000313" key="3">
    <source>
        <dbReference type="Proteomes" id="UP000540412"/>
    </source>
</evidence>
<dbReference type="Pfam" id="PF12900">
    <property type="entry name" value="Pyridox_ox_2"/>
    <property type="match status" value="1"/>
</dbReference>
<evidence type="ECO:0000313" key="2">
    <source>
        <dbReference type="EMBL" id="MBB5916016.1"/>
    </source>
</evidence>
<gene>
    <name evidence="2" type="ORF">BJY24_004928</name>
</gene>
<dbReference type="Proteomes" id="UP000540412">
    <property type="component" value="Unassembled WGS sequence"/>
</dbReference>
<dbReference type="RefSeq" id="WP_051161699.1">
    <property type="nucleotide sequence ID" value="NZ_JACHIT010000002.1"/>
</dbReference>
<feature type="region of interest" description="Disordered" evidence="1">
    <location>
        <begin position="25"/>
        <end position="49"/>
    </location>
</feature>
<dbReference type="InterPro" id="IPR024747">
    <property type="entry name" value="Pyridox_Oxase-rel"/>
</dbReference>
<accession>A0A7W9PGZ9</accession>
<sequence>MSEPDFFGNGTYHGPFGLYHRSDLQSGLSSDEGASPPVDPEPTRTRQLSDSDCLRLLSDVRVGRIAFSRYALPVIRPVNHIVDAEFVIVYAAAGMGTSPDHHVVTYEADALDHRTLLGWCVAVTGFAEPVTATREIHHYRNRLQRWIPGQHERIVRIVPDIIAGVEYVEHHDPDPSHRPGPPLPPPTFDR</sequence>
<name>A0A7W9PGZ9_9NOCA</name>
<comment type="caution">
    <text evidence="2">The sequence shown here is derived from an EMBL/GenBank/DDBJ whole genome shotgun (WGS) entry which is preliminary data.</text>
</comment>
<feature type="region of interest" description="Disordered" evidence="1">
    <location>
        <begin position="170"/>
        <end position="190"/>
    </location>
</feature>